<dbReference type="GO" id="GO:0008270">
    <property type="term" value="F:zinc ion binding"/>
    <property type="evidence" value="ECO:0007669"/>
    <property type="project" value="InterPro"/>
</dbReference>
<dbReference type="PANTHER" id="PTHR31001">
    <property type="entry name" value="UNCHARACTERIZED TRANSCRIPTIONAL REGULATORY PROTEIN"/>
    <property type="match status" value="1"/>
</dbReference>
<dbReference type="AlphaFoldDB" id="A0A1Y2BLZ8"/>
<dbReference type="GO" id="GO:0000981">
    <property type="term" value="F:DNA-binding transcription factor activity, RNA polymerase II-specific"/>
    <property type="evidence" value="ECO:0007669"/>
    <property type="project" value="InterPro"/>
</dbReference>
<dbReference type="InParanoid" id="A0A1Y2BLZ8"/>
<evidence type="ECO:0000256" key="1">
    <source>
        <dbReference type="ARBA" id="ARBA00004123"/>
    </source>
</evidence>
<dbReference type="InterPro" id="IPR036864">
    <property type="entry name" value="Zn2-C6_fun-type_DNA-bd_sf"/>
</dbReference>
<feature type="domain" description="Zn(2)-C6 fungal-type" evidence="4">
    <location>
        <begin position="43"/>
        <end position="74"/>
    </location>
</feature>
<comment type="subcellular location">
    <subcellularLocation>
        <location evidence="1">Nucleus</location>
    </subcellularLocation>
</comment>
<evidence type="ECO:0000259" key="4">
    <source>
        <dbReference type="PROSITE" id="PS50048"/>
    </source>
</evidence>
<dbReference type="Proteomes" id="UP000193986">
    <property type="component" value="Unassembled WGS sequence"/>
</dbReference>
<organism evidence="5 6">
    <name type="scientific">Naematelia encephala</name>
    <dbReference type="NCBI Taxonomy" id="71784"/>
    <lineage>
        <taxon>Eukaryota</taxon>
        <taxon>Fungi</taxon>
        <taxon>Dikarya</taxon>
        <taxon>Basidiomycota</taxon>
        <taxon>Agaricomycotina</taxon>
        <taxon>Tremellomycetes</taxon>
        <taxon>Tremellales</taxon>
        <taxon>Naemateliaceae</taxon>
        <taxon>Naematelia</taxon>
    </lineage>
</organism>
<name>A0A1Y2BLZ8_9TREE</name>
<sequence length="735" mass="82402">MSHHHHRQEGGRIMSSIAEDGSESSPEDHHDHDARKRKRPTLSCLPCKKRKTKCDKKQPCSTCRTRNETVQCVYEDGSTPPPPQRFVSEEEFMDLKRRLEALESSSTVRGRGPSTTQQSASSTLNTPTSLVSQHPDGARAADVEKAFGDLEDLGYPIGTITNMNRCPLTSRSGGPLGTESDALWPSIVAIPGDGKFRSTRWARDMYELVQDIPGQQVTERLITHYFDRVHVSWRFLHEGVFRQELAQLWPILQTGAYLSIDPAWLAMLFSILCMSANDVAAAPESPNAASGLDKATLKDLTRRSYCSLEMALVCAGWLQRPQVRILLALLVAMPANGQGSCLASFDLLELDPSLTLWVDIAMRITKALRFHRLAASPIAPDPAFPPRESTYARQIASRAFHILFFLDTFIAGKQGLHQESYTFSEGTYNTPEPLNYTDDALLVETTPPRSWYEKTPEIWELHKIRIAKHWRRILAQLEEPGNFSYDVLLDIDRDLRKDHQELLALRLNFDLSPQENLLFGMVNSSYQQRLQRLHRPFLLPSYEEDKYRYSRTVTLSTARQILIGHRKLITDFGGDPIVANSLYLFAHHLSAVSILLAQAIKEPDVRAEIADQVRLSCDTFHLASLSEQRLFAKLGLKCQQICLAILDILDAPAGNFQCVEDVLRSVQITSSQAIADRCPRGHCPESNYDMFGGVNLLGPAVGAEMGNAAVNVQSHATDTGIPLWDFDWTDLILDA</sequence>
<dbReference type="InterPro" id="IPR001138">
    <property type="entry name" value="Zn2Cys6_DnaBD"/>
</dbReference>
<dbReference type="EMBL" id="MCFC01000001">
    <property type="protein sequence ID" value="ORY35798.1"/>
    <property type="molecule type" value="Genomic_DNA"/>
</dbReference>
<reference evidence="5 6" key="1">
    <citation type="submission" date="2016-07" db="EMBL/GenBank/DDBJ databases">
        <title>Pervasive Adenine N6-methylation of Active Genes in Fungi.</title>
        <authorList>
            <consortium name="DOE Joint Genome Institute"/>
            <person name="Mondo S.J."/>
            <person name="Dannebaum R.O."/>
            <person name="Kuo R.C."/>
            <person name="Labutti K."/>
            <person name="Haridas S."/>
            <person name="Kuo A."/>
            <person name="Salamov A."/>
            <person name="Ahrendt S.R."/>
            <person name="Lipzen A."/>
            <person name="Sullivan W."/>
            <person name="Andreopoulos W.B."/>
            <person name="Clum A."/>
            <person name="Lindquist E."/>
            <person name="Daum C."/>
            <person name="Ramamoorthy G.K."/>
            <person name="Gryganskyi A."/>
            <person name="Culley D."/>
            <person name="Magnuson J.K."/>
            <person name="James T.Y."/>
            <person name="O'Malley M.A."/>
            <person name="Stajich J.E."/>
            <person name="Spatafora J.W."/>
            <person name="Visel A."/>
            <person name="Grigoriev I.V."/>
        </authorList>
    </citation>
    <scope>NUCLEOTIDE SEQUENCE [LARGE SCALE GENOMIC DNA]</scope>
    <source>
        <strain evidence="5 6">68-887.2</strain>
    </source>
</reference>
<evidence type="ECO:0000313" key="5">
    <source>
        <dbReference type="EMBL" id="ORY35798.1"/>
    </source>
</evidence>
<accession>A0A1Y2BLZ8</accession>
<proteinExistence type="predicted"/>
<dbReference type="PROSITE" id="PS00463">
    <property type="entry name" value="ZN2_CY6_FUNGAL_1"/>
    <property type="match status" value="1"/>
</dbReference>
<feature type="region of interest" description="Disordered" evidence="3">
    <location>
        <begin position="1"/>
        <end position="42"/>
    </location>
</feature>
<keyword evidence="6" id="KW-1185">Reference proteome</keyword>
<feature type="region of interest" description="Disordered" evidence="3">
    <location>
        <begin position="102"/>
        <end position="138"/>
    </location>
</feature>
<dbReference type="Pfam" id="PF00172">
    <property type="entry name" value="Zn_clus"/>
    <property type="match status" value="1"/>
</dbReference>
<dbReference type="OrthoDB" id="2563380at2759"/>
<protein>
    <recommendedName>
        <fullName evidence="4">Zn(2)-C6 fungal-type domain-containing protein</fullName>
    </recommendedName>
</protein>
<dbReference type="InterPro" id="IPR050613">
    <property type="entry name" value="Sec_Metabolite_Reg"/>
</dbReference>
<keyword evidence="2" id="KW-0539">Nucleus</keyword>
<evidence type="ECO:0000256" key="2">
    <source>
        <dbReference type="ARBA" id="ARBA00023242"/>
    </source>
</evidence>
<dbReference type="SUPFAM" id="SSF57701">
    <property type="entry name" value="Zn2/Cys6 DNA-binding domain"/>
    <property type="match status" value="1"/>
</dbReference>
<comment type="caution">
    <text evidence="5">The sequence shown here is derived from an EMBL/GenBank/DDBJ whole genome shotgun (WGS) entry which is preliminary data.</text>
</comment>
<dbReference type="Gene3D" id="4.10.240.10">
    <property type="entry name" value="Zn(2)-C6 fungal-type DNA-binding domain"/>
    <property type="match status" value="1"/>
</dbReference>
<dbReference type="CDD" id="cd12148">
    <property type="entry name" value="fungal_TF_MHR"/>
    <property type="match status" value="1"/>
</dbReference>
<evidence type="ECO:0000256" key="3">
    <source>
        <dbReference type="SAM" id="MobiDB-lite"/>
    </source>
</evidence>
<dbReference type="GO" id="GO:0005634">
    <property type="term" value="C:nucleus"/>
    <property type="evidence" value="ECO:0007669"/>
    <property type="project" value="UniProtKB-SubCell"/>
</dbReference>
<gene>
    <name evidence="5" type="ORF">BCR39DRAFT_512198</name>
</gene>
<dbReference type="SMART" id="SM00066">
    <property type="entry name" value="GAL4"/>
    <property type="match status" value="1"/>
</dbReference>
<feature type="compositionally biased region" description="Polar residues" evidence="3">
    <location>
        <begin position="103"/>
        <end position="132"/>
    </location>
</feature>
<dbReference type="PROSITE" id="PS50048">
    <property type="entry name" value="ZN2_CY6_FUNGAL_2"/>
    <property type="match status" value="1"/>
</dbReference>
<dbReference type="STRING" id="71784.A0A1Y2BLZ8"/>
<evidence type="ECO:0000313" key="6">
    <source>
        <dbReference type="Proteomes" id="UP000193986"/>
    </source>
</evidence>